<protein>
    <submittedName>
        <fullName evidence="2">NAD-dependent epimerase/dehydratase family protein</fullName>
    </submittedName>
</protein>
<dbReference type="EMBL" id="CP118247">
    <property type="protein sequence ID" value="WDR05881.1"/>
    <property type="molecule type" value="Genomic_DNA"/>
</dbReference>
<evidence type="ECO:0000259" key="1">
    <source>
        <dbReference type="Pfam" id="PF01370"/>
    </source>
</evidence>
<proteinExistence type="predicted"/>
<gene>
    <name evidence="2" type="ORF">PSQ90_16875</name>
</gene>
<dbReference type="SUPFAM" id="SSF51735">
    <property type="entry name" value="NAD(P)-binding Rossmann-fold domains"/>
    <property type="match status" value="1"/>
</dbReference>
<dbReference type="Pfam" id="PF01370">
    <property type="entry name" value="Epimerase"/>
    <property type="match status" value="1"/>
</dbReference>
<dbReference type="PANTHER" id="PTHR43245">
    <property type="entry name" value="BIFUNCTIONAL POLYMYXIN RESISTANCE PROTEIN ARNA"/>
    <property type="match status" value="1"/>
</dbReference>
<evidence type="ECO:0000313" key="2">
    <source>
        <dbReference type="EMBL" id="WDR05881.1"/>
    </source>
</evidence>
<organism evidence="2 3">
    <name type="scientific">Devosia rhodophyticola</name>
    <dbReference type="NCBI Taxonomy" id="3026423"/>
    <lineage>
        <taxon>Bacteria</taxon>
        <taxon>Pseudomonadati</taxon>
        <taxon>Pseudomonadota</taxon>
        <taxon>Alphaproteobacteria</taxon>
        <taxon>Hyphomicrobiales</taxon>
        <taxon>Devosiaceae</taxon>
        <taxon>Devosia</taxon>
    </lineage>
</organism>
<evidence type="ECO:0000313" key="3">
    <source>
        <dbReference type="Proteomes" id="UP001222118"/>
    </source>
</evidence>
<keyword evidence="3" id="KW-1185">Reference proteome</keyword>
<dbReference type="RefSeq" id="WP_282211399.1">
    <property type="nucleotide sequence ID" value="NZ_CP118247.1"/>
</dbReference>
<dbReference type="PANTHER" id="PTHR43245:SF55">
    <property type="entry name" value="NAD(P)-BINDING DOMAIN-CONTAINING PROTEIN"/>
    <property type="match status" value="1"/>
</dbReference>
<feature type="domain" description="NAD-dependent epimerase/dehydratase" evidence="1">
    <location>
        <begin position="3"/>
        <end position="104"/>
    </location>
</feature>
<dbReference type="Proteomes" id="UP001222118">
    <property type="component" value="Chromosome"/>
</dbReference>
<dbReference type="InterPro" id="IPR036291">
    <property type="entry name" value="NAD(P)-bd_dom_sf"/>
</dbReference>
<dbReference type="Gene3D" id="3.40.50.720">
    <property type="entry name" value="NAD(P)-binding Rossmann-like Domain"/>
    <property type="match status" value="1"/>
</dbReference>
<dbReference type="InterPro" id="IPR050177">
    <property type="entry name" value="Lipid_A_modif_metabolic_enz"/>
</dbReference>
<sequence>MTIAVVGGTGFIGVELAKRLHAHDQDVAAIARGREAVRLPKDVAFVEADRMDAARMAAVLDDIRPSAVIDIFTISLRNTQSVLDAVGRIGGRYVMVSSTDVYANYGGLLKMEAPPVRSEPATEDLPLRSLRYPYRGNPRRPKGVKDDLFEDYDKLPIEEAVRADNRFETTIVRPPMIFGENDKQNRFGWVIDNTERGKPLTIDRRAAGWLNSYSYVADVAESLALAAVHPAAAGRTYNVAQPKDRTVKQWAETIIDIMGLECEVITVEPEANGIMADRAQSSDLRYPLTLDSRRIRDELGFVETLPESEALRRTIAWARPKP</sequence>
<dbReference type="InterPro" id="IPR001509">
    <property type="entry name" value="Epimerase_deHydtase"/>
</dbReference>
<accession>A0ABY7YXA7</accession>
<reference evidence="2 3" key="1">
    <citation type="submission" date="2023-02" db="EMBL/GenBank/DDBJ databases">
        <title>Devosia chondri sp. nov., isolated from the phycosphere of marine algae.</title>
        <authorList>
            <person name="Kim J.M."/>
            <person name="Lee J.K."/>
            <person name="Choi B.J."/>
            <person name="Bayburt H."/>
            <person name="Jeon C.O."/>
        </authorList>
    </citation>
    <scope>NUCLEOTIDE SEQUENCE [LARGE SCALE GENOMIC DNA]</scope>
    <source>
        <strain evidence="2 3">G2-5</strain>
    </source>
</reference>
<name>A0ABY7YXA7_9HYPH</name>